<sequence>MIIGVIGQKGGGGKTTVSLCLAAAAAQNRKAAVILDIDQQANAAKWRDRRKVENVAVVGTLQSRIKQTLETARQHGADFVVIDSPGHNDTAAMETVRAADLVILPVEPQMFHFDTLPAMRDLIRMAGDKPTWLLINKLHPAASVQAEKLKKMMADAYDLPVSPVHWSRLDIYATSTDIGSTPSEEEPDCKASEEVRSLYKFICQQFNKVRNQHVKDARVAESVE</sequence>
<evidence type="ECO:0000259" key="1">
    <source>
        <dbReference type="Pfam" id="PF01656"/>
    </source>
</evidence>
<accession>A0A8E6BCD0</accession>
<dbReference type="RefSeq" id="WP_213499265.1">
    <property type="nucleotide sequence ID" value="NZ_CP074694.1"/>
</dbReference>
<evidence type="ECO:0000313" key="3">
    <source>
        <dbReference type="Proteomes" id="UP000676194"/>
    </source>
</evidence>
<gene>
    <name evidence="2" type="ORF">KIH39_10420</name>
</gene>
<dbReference type="Pfam" id="PF01656">
    <property type="entry name" value="CbiA"/>
    <property type="match status" value="1"/>
</dbReference>
<dbReference type="PIRSF" id="PIRSF009320">
    <property type="entry name" value="Nuc_binding_HP_1000"/>
    <property type="match status" value="1"/>
</dbReference>
<dbReference type="AlphaFoldDB" id="A0A8E6BCD0"/>
<dbReference type="PANTHER" id="PTHR13696">
    <property type="entry name" value="P-LOOP CONTAINING NUCLEOSIDE TRIPHOSPHATE HYDROLASE"/>
    <property type="match status" value="1"/>
</dbReference>
<dbReference type="InterPro" id="IPR050678">
    <property type="entry name" value="DNA_Partitioning_ATPase"/>
</dbReference>
<dbReference type="EMBL" id="CP074694">
    <property type="protein sequence ID" value="QVL34295.1"/>
    <property type="molecule type" value="Genomic_DNA"/>
</dbReference>
<dbReference type="Proteomes" id="UP000676194">
    <property type="component" value="Chromosome"/>
</dbReference>
<proteinExistence type="predicted"/>
<evidence type="ECO:0000313" key="2">
    <source>
        <dbReference type="EMBL" id="QVL34295.1"/>
    </source>
</evidence>
<keyword evidence="3" id="KW-1185">Reference proteome</keyword>
<organism evidence="2 3">
    <name type="scientific">Telmatocola sphagniphila</name>
    <dbReference type="NCBI Taxonomy" id="1123043"/>
    <lineage>
        <taxon>Bacteria</taxon>
        <taxon>Pseudomonadati</taxon>
        <taxon>Planctomycetota</taxon>
        <taxon>Planctomycetia</taxon>
        <taxon>Gemmatales</taxon>
        <taxon>Gemmataceae</taxon>
    </lineage>
</organism>
<dbReference type="InterPro" id="IPR002586">
    <property type="entry name" value="CobQ/CobB/MinD/ParA_Nub-bd_dom"/>
</dbReference>
<dbReference type="PANTHER" id="PTHR13696:SF96">
    <property type="entry name" value="COBQ_COBB_MIND_PARA NUCLEOTIDE BINDING DOMAIN-CONTAINING PROTEIN"/>
    <property type="match status" value="1"/>
</dbReference>
<protein>
    <submittedName>
        <fullName evidence="2">AAA family ATPase</fullName>
    </submittedName>
</protein>
<dbReference type="InterPro" id="IPR027417">
    <property type="entry name" value="P-loop_NTPase"/>
</dbReference>
<dbReference type="CDD" id="cd02042">
    <property type="entry name" value="ParAB_family"/>
    <property type="match status" value="1"/>
</dbReference>
<feature type="domain" description="CobQ/CobB/MinD/ParA nucleotide binding" evidence="1">
    <location>
        <begin position="4"/>
        <end position="121"/>
    </location>
</feature>
<dbReference type="Gene3D" id="3.40.50.300">
    <property type="entry name" value="P-loop containing nucleotide triphosphate hydrolases"/>
    <property type="match status" value="1"/>
</dbReference>
<dbReference type="SUPFAM" id="SSF52540">
    <property type="entry name" value="P-loop containing nucleoside triphosphate hydrolases"/>
    <property type="match status" value="1"/>
</dbReference>
<name>A0A8E6BCD0_9BACT</name>
<reference evidence="2" key="1">
    <citation type="submission" date="2021-05" db="EMBL/GenBank/DDBJ databases">
        <title>Complete genome sequence of the cellulolytic planctomycete Telmatocola sphagniphila SP2T and characterization of the first cellulase from planctomycetes.</title>
        <authorList>
            <person name="Rakitin A.L."/>
            <person name="Beletsky A.V."/>
            <person name="Naumoff D.G."/>
            <person name="Kulichevskaya I.S."/>
            <person name="Mardanov A.V."/>
            <person name="Ravin N.V."/>
            <person name="Dedysh S.N."/>
        </authorList>
    </citation>
    <scope>NUCLEOTIDE SEQUENCE</scope>
    <source>
        <strain evidence="2">SP2T</strain>
    </source>
</reference>
<dbReference type="KEGG" id="tsph:KIH39_10420"/>